<sequence>MFGFFKNKKQDYEAKINSVDTLIVRAGDNLLKAALESDIAWPHDCRVGSCGKCKCKLVDGKIKPLADFSYVLEGEDIRDGYILACQTQLKSDVSIDVELLSDSEKQSHWEADAVITKINELTHDIKEVIVEIDAADLPQGIELYKAGQYADLKVEEVESGRNYSFAAAPQPGQNEFRFYIREVPGGEFTGWLFKQDRTGQSLKMSGPYGLFGLKTDPVPMTCVAGGSGMSAIISVLEQALESGVKRDVRFLFGARTQDDLYCEDLIQQIATDWEKQNLGSFQYIPCLSREPEDSSWQGRRGSCIEFIVEDGVELTGQAYLCGPPGMIDAAIEVFENNGIANDEIFFDKFLDKSNTHPVASAKA</sequence>
<name>A0A0A0BFV4_9GAMM</name>
<dbReference type="InterPro" id="IPR012675">
    <property type="entry name" value="Beta-grasp_dom_sf"/>
</dbReference>
<dbReference type="InterPro" id="IPR017927">
    <property type="entry name" value="FAD-bd_FR_type"/>
</dbReference>
<dbReference type="InterPro" id="IPR017938">
    <property type="entry name" value="Riboflavin_synthase-like_b-brl"/>
</dbReference>
<dbReference type="RefSeq" id="WP_036313220.1">
    <property type="nucleotide sequence ID" value="NZ_JRQD01000003.1"/>
</dbReference>
<dbReference type="InterPro" id="IPR036010">
    <property type="entry name" value="2Fe-2S_ferredoxin-like_sf"/>
</dbReference>
<dbReference type="Gene3D" id="3.40.50.80">
    <property type="entry name" value="Nucleotide-binding domain of ferredoxin-NADP reductase (FNR) module"/>
    <property type="match status" value="1"/>
</dbReference>
<organism evidence="3 4">
    <name type="scientific">Methylophaga thiooxydans</name>
    <dbReference type="NCBI Taxonomy" id="392484"/>
    <lineage>
        <taxon>Bacteria</taxon>
        <taxon>Pseudomonadati</taxon>
        <taxon>Pseudomonadota</taxon>
        <taxon>Gammaproteobacteria</taxon>
        <taxon>Thiotrichales</taxon>
        <taxon>Piscirickettsiaceae</taxon>
        <taxon>Methylophaga</taxon>
    </lineage>
</organism>
<keyword evidence="3" id="KW-0560">Oxidoreductase</keyword>
<dbReference type="Proteomes" id="UP000029999">
    <property type="component" value="Unassembled WGS sequence"/>
</dbReference>
<dbReference type="PRINTS" id="PR00410">
    <property type="entry name" value="PHEHYDRXLASE"/>
</dbReference>
<dbReference type="PANTHER" id="PTHR47354:SF5">
    <property type="entry name" value="PROTEIN RFBI"/>
    <property type="match status" value="1"/>
</dbReference>
<dbReference type="SUPFAM" id="SSF54292">
    <property type="entry name" value="2Fe-2S ferredoxin-like"/>
    <property type="match status" value="1"/>
</dbReference>
<dbReference type="Pfam" id="PF00970">
    <property type="entry name" value="FAD_binding_6"/>
    <property type="match status" value="1"/>
</dbReference>
<dbReference type="EC" id="1.14.13.25" evidence="3"/>
<gene>
    <name evidence="3" type="ORF">LP43_1212</name>
</gene>
<accession>A0A0A0BFV4</accession>
<dbReference type="EMBL" id="JRQD01000003">
    <property type="protein sequence ID" value="KGM06720.1"/>
    <property type="molecule type" value="Genomic_DNA"/>
</dbReference>
<dbReference type="Gene3D" id="2.40.30.10">
    <property type="entry name" value="Translation factors"/>
    <property type="match status" value="1"/>
</dbReference>
<dbReference type="SUPFAM" id="SSF52343">
    <property type="entry name" value="Ferredoxin reductase-like, C-terminal NADP-linked domain"/>
    <property type="match status" value="1"/>
</dbReference>
<comment type="caution">
    <text evidence="3">The sequence shown here is derived from an EMBL/GenBank/DDBJ whole genome shotgun (WGS) entry which is preliminary data.</text>
</comment>
<evidence type="ECO:0000313" key="3">
    <source>
        <dbReference type="EMBL" id="KGM06720.1"/>
    </source>
</evidence>
<dbReference type="CDD" id="cd00207">
    <property type="entry name" value="fer2"/>
    <property type="match status" value="1"/>
</dbReference>
<dbReference type="GO" id="GO:0051536">
    <property type="term" value="F:iron-sulfur cluster binding"/>
    <property type="evidence" value="ECO:0007669"/>
    <property type="project" value="InterPro"/>
</dbReference>
<dbReference type="Pfam" id="PF00111">
    <property type="entry name" value="Fer2"/>
    <property type="match status" value="1"/>
</dbReference>
<dbReference type="InterPro" id="IPR008333">
    <property type="entry name" value="Cbr1-like_FAD-bd_dom"/>
</dbReference>
<dbReference type="PROSITE" id="PS51384">
    <property type="entry name" value="FAD_FR"/>
    <property type="match status" value="1"/>
</dbReference>
<reference evidence="3 4" key="1">
    <citation type="submission" date="2014-09" db="EMBL/GenBank/DDBJ databases">
        <authorList>
            <person name="Grob C."/>
            <person name="Taubert M."/>
            <person name="Howat A.M."/>
            <person name="Burns O.J."/>
            <person name="Dixon J.L."/>
            <person name="Chen Y."/>
            <person name="Murrell J.C."/>
        </authorList>
    </citation>
    <scope>NUCLEOTIDE SEQUENCE [LARGE SCALE GENOMIC DNA]</scope>
    <source>
        <strain evidence="3">L4</strain>
    </source>
</reference>
<evidence type="ECO:0000259" key="1">
    <source>
        <dbReference type="PROSITE" id="PS51085"/>
    </source>
</evidence>
<dbReference type="Gene3D" id="3.10.20.30">
    <property type="match status" value="1"/>
</dbReference>
<dbReference type="SUPFAM" id="SSF63380">
    <property type="entry name" value="Riboflavin synthase domain-like"/>
    <property type="match status" value="1"/>
</dbReference>
<proteinExistence type="predicted"/>
<dbReference type="InterPro" id="IPR039261">
    <property type="entry name" value="FNR_nucleotide-bd"/>
</dbReference>
<dbReference type="Pfam" id="PF00175">
    <property type="entry name" value="NAD_binding_1"/>
    <property type="match status" value="1"/>
</dbReference>
<dbReference type="PROSITE" id="PS51085">
    <property type="entry name" value="2FE2S_FER_2"/>
    <property type="match status" value="1"/>
</dbReference>
<dbReference type="STRING" id="392484.LP43_1212"/>
<dbReference type="AlphaFoldDB" id="A0A0A0BFV4"/>
<dbReference type="InterPro" id="IPR001433">
    <property type="entry name" value="OxRdtase_FAD/NAD-bd"/>
</dbReference>
<dbReference type="InterPro" id="IPR050415">
    <property type="entry name" value="MRET"/>
</dbReference>
<dbReference type="PANTHER" id="PTHR47354">
    <property type="entry name" value="NADH OXIDOREDUCTASE HCR"/>
    <property type="match status" value="1"/>
</dbReference>
<feature type="domain" description="FAD-binding FR-type" evidence="2">
    <location>
        <begin position="108"/>
        <end position="214"/>
    </location>
</feature>
<dbReference type="GO" id="GO:0015049">
    <property type="term" value="F:methane monooxygenase [NAD(P)H] activity"/>
    <property type="evidence" value="ECO:0007669"/>
    <property type="project" value="UniProtKB-EC"/>
</dbReference>
<protein>
    <submittedName>
        <fullName evidence="3">Methane monooxygenase component C</fullName>
        <ecNumber evidence="3">1.14.13.25</ecNumber>
    </submittedName>
</protein>
<keyword evidence="3" id="KW-0503">Monooxygenase</keyword>
<dbReference type="InterPro" id="IPR001041">
    <property type="entry name" value="2Fe-2S_ferredoxin-type"/>
</dbReference>
<evidence type="ECO:0000313" key="4">
    <source>
        <dbReference type="Proteomes" id="UP000029999"/>
    </source>
</evidence>
<evidence type="ECO:0000259" key="2">
    <source>
        <dbReference type="PROSITE" id="PS51384"/>
    </source>
</evidence>
<feature type="domain" description="2Fe-2S ferredoxin-type" evidence="1">
    <location>
        <begin position="12"/>
        <end position="103"/>
    </location>
</feature>